<keyword evidence="2" id="KW-1185">Reference proteome</keyword>
<evidence type="ECO:0000256" key="1">
    <source>
        <dbReference type="SAM" id="MobiDB-lite"/>
    </source>
</evidence>
<dbReference type="PANTHER" id="PTHR33517:SF5">
    <property type="entry name" value="FAMILY WITH SEQUENCE SIMILARITY 170 MEMBER A"/>
    <property type="match status" value="1"/>
</dbReference>
<sequence length="301" mass="32634">MKRKQKRKHLESPSSPPSAKKSREDLENQQKAAASNSVQMTKKASSSSSEYFSINSLENKLTGAEFKTTQEVGAHPKSSAVVPPGGEAAEESSASSYYTCFSSISQIIRANQDEFKTTQEVGAHPKSSAVVPPGGEAAEESSASSYYTCFSSISQIIRANQDGAPQTDQLVSCSKKCETSSHFLYSSFTLQLANDPKPSVSSANTERGNIHECLLYECKNKKGEQSPPSCTTKEPPTCSASRQTIEEQEKGKEADSPPVPPAAEEYPRAKTPEWLVTLDSGFRCMACCRGSFLAWRSSRNT</sequence>
<dbReference type="GO" id="GO:0005634">
    <property type="term" value="C:nucleus"/>
    <property type="evidence" value="ECO:0007669"/>
    <property type="project" value="TreeGrafter"/>
</dbReference>
<feature type="compositionally biased region" description="Low complexity" evidence="1">
    <location>
        <begin position="37"/>
        <end position="50"/>
    </location>
</feature>
<feature type="region of interest" description="Disordered" evidence="1">
    <location>
        <begin position="67"/>
        <end position="90"/>
    </location>
</feature>
<feature type="compositionally biased region" description="Polar residues" evidence="1">
    <location>
        <begin position="226"/>
        <end position="243"/>
    </location>
</feature>
<dbReference type="PANTHER" id="PTHR33517">
    <property type="entry name" value="PROTEIN FAM170B-RELATED"/>
    <property type="match status" value="1"/>
</dbReference>
<proteinExistence type="predicted"/>
<feature type="compositionally biased region" description="Basic and acidic residues" evidence="1">
    <location>
        <begin position="244"/>
        <end position="255"/>
    </location>
</feature>
<gene>
    <name evidence="3" type="primary">LOC123388893</name>
</gene>
<dbReference type="RefSeq" id="XP_044925253.1">
    <property type="nucleotide sequence ID" value="XM_045069318.1"/>
</dbReference>
<accession>A0A8U0RHY6</accession>
<protein>
    <submittedName>
        <fullName evidence="3">Protein FAM170A-like</fullName>
    </submittedName>
</protein>
<name>A0A8U0RHY6_MUSPF</name>
<dbReference type="GO" id="GO:0009566">
    <property type="term" value="P:fertilization"/>
    <property type="evidence" value="ECO:0007669"/>
    <property type="project" value="TreeGrafter"/>
</dbReference>
<feature type="region of interest" description="Disordered" evidence="1">
    <location>
        <begin position="223"/>
        <end position="270"/>
    </location>
</feature>
<dbReference type="InterPro" id="IPR040879">
    <property type="entry name" value="Spt46-like"/>
</dbReference>
<evidence type="ECO:0000313" key="3">
    <source>
        <dbReference type="RefSeq" id="XP_044925253.1"/>
    </source>
</evidence>
<dbReference type="Proteomes" id="UP000000715">
    <property type="component" value="Unplaced"/>
</dbReference>
<dbReference type="AlphaFoldDB" id="A0A8U0RHY6"/>
<organism evidence="2 3">
    <name type="scientific">Mustela putorius furo</name>
    <name type="common">European domestic ferret</name>
    <name type="synonym">Mustela furo</name>
    <dbReference type="NCBI Taxonomy" id="9669"/>
    <lineage>
        <taxon>Eukaryota</taxon>
        <taxon>Metazoa</taxon>
        <taxon>Chordata</taxon>
        <taxon>Craniata</taxon>
        <taxon>Vertebrata</taxon>
        <taxon>Euteleostomi</taxon>
        <taxon>Mammalia</taxon>
        <taxon>Eutheria</taxon>
        <taxon>Laurasiatheria</taxon>
        <taxon>Carnivora</taxon>
        <taxon>Caniformia</taxon>
        <taxon>Musteloidea</taxon>
        <taxon>Mustelidae</taxon>
        <taxon>Mustelinae</taxon>
        <taxon>Mustela</taxon>
    </lineage>
</organism>
<dbReference type="GeneID" id="123388893"/>
<feature type="region of interest" description="Disordered" evidence="1">
    <location>
        <begin position="1"/>
        <end position="50"/>
    </location>
</feature>
<dbReference type="OrthoDB" id="8898641at2759"/>
<evidence type="ECO:0000313" key="2">
    <source>
        <dbReference type="Proteomes" id="UP000000715"/>
    </source>
</evidence>
<reference evidence="3" key="1">
    <citation type="submission" date="2025-08" db="UniProtKB">
        <authorList>
            <consortium name="RefSeq"/>
        </authorList>
    </citation>
    <scope>IDENTIFICATION</scope>
    <source>
        <tissue evidence="3">Brain</tissue>
    </source>
</reference>
<feature type="region of interest" description="Disordered" evidence="1">
    <location>
        <begin position="119"/>
        <end position="139"/>
    </location>
</feature>